<dbReference type="InterPro" id="IPR021281">
    <property type="entry name" value="SNAPC2"/>
</dbReference>
<organism evidence="2 3">
    <name type="scientific">Paramuricea clavata</name>
    <name type="common">Red gorgonian</name>
    <name type="synonym">Violescent sea-whip</name>
    <dbReference type="NCBI Taxonomy" id="317549"/>
    <lineage>
        <taxon>Eukaryota</taxon>
        <taxon>Metazoa</taxon>
        <taxon>Cnidaria</taxon>
        <taxon>Anthozoa</taxon>
        <taxon>Octocorallia</taxon>
        <taxon>Malacalcyonacea</taxon>
        <taxon>Plexauridae</taxon>
        <taxon>Paramuricea</taxon>
    </lineage>
</organism>
<feature type="region of interest" description="Disordered" evidence="1">
    <location>
        <begin position="80"/>
        <end position="208"/>
    </location>
</feature>
<evidence type="ECO:0000313" key="3">
    <source>
        <dbReference type="Proteomes" id="UP001152795"/>
    </source>
</evidence>
<evidence type="ECO:0000313" key="2">
    <source>
        <dbReference type="EMBL" id="CAB4012228.1"/>
    </source>
</evidence>
<dbReference type="OrthoDB" id="10553867at2759"/>
<proteinExistence type="predicted"/>
<feature type="compositionally biased region" description="Low complexity" evidence="1">
    <location>
        <begin position="192"/>
        <end position="203"/>
    </location>
</feature>
<feature type="compositionally biased region" description="Polar residues" evidence="1">
    <location>
        <begin position="132"/>
        <end position="141"/>
    </location>
</feature>
<feature type="compositionally biased region" description="Basic and acidic residues" evidence="1">
    <location>
        <begin position="106"/>
        <end position="116"/>
    </location>
</feature>
<dbReference type="GO" id="GO:0009301">
    <property type="term" value="P:snRNA transcription"/>
    <property type="evidence" value="ECO:0007669"/>
    <property type="project" value="InterPro"/>
</dbReference>
<gene>
    <name evidence="2" type="ORF">PACLA_8A021672</name>
</gene>
<dbReference type="Pfam" id="PF11035">
    <property type="entry name" value="SNAPC2"/>
    <property type="match status" value="1"/>
</dbReference>
<comment type="caution">
    <text evidence="2">The sequence shown here is derived from an EMBL/GenBank/DDBJ whole genome shotgun (WGS) entry which is preliminary data.</text>
</comment>
<dbReference type="AlphaFoldDB" id="A0A6S7JMX5"/>
<feature type="compositionally biased region" description="Polar residues" evidence="1">
    <location>
        <begin position="96"/>
        <end position="105"/>
    </location>
</feature>
<feature type="compositionally biased region" description="Basic and acidic residues" evidence="1">
    <location>
        <begin position="165"/>
        <end position="188"/>
    </location>
</feature>
<dbReference type="Proteomes" id="UP001152795">
    <property type="component" value="Unassembled WGS sequence"/>
</dbReference>
<protein>
    <submittedName>
        <fullName evidence="2">Uncharacterized protein</fullName>
    </submittedName>
</protein>
<evidence type="ECO:0000256" key="1">
    <source>
        <dbReference type="SAM" id="MobiDB-lite"/>
    </source>
</evidence>
<dbReference type="GO" id="GO:0016604">
    <property type="term" value="C:nuclear body"/>
    <property type="evidence" value="ECO:0007669"/>
    <property type="project" value="TreeGrafter"/>
</dbReference>
<reference evidence="2" key="1">
    <citation type="submission" date="2020-04" db="EMBL/GenBank/DDBJ databases">
        <authorList>
            <person name="Alioto T."/>
            <person name="Alioto T."/>
            <person name="Gomez Garrido J."/>
        </authorList>
    </citation>
    <scope>NUCLEOTIDE SEQUENCE</scope>
    <source>
        <strain evidence="2">A484AB</strain>
    </source>
</reference>
<dbReference type="GO" id="GO:0016251">
    <property type="term" value="F:RNA polymerase II general transcription initiation factor activity"/>
    <property type="evidence" value="ECO:0007669"/>
    <property type="project" value="InterPro"/>
</dbReference>
<sequence>MVAAAAEPVNANETGKPNYSQIYIYLSSLLKGETPSSLPPLESSVVLTLIQDIVNKIRTSDVSGQMYYLSNWYKQFQSETDTTRKSDGDDGEGKTPSKSNVSPDTVNDKEKRKDTPQHGTETNTTTTPRPTSLNPFPNVSPGTGAVKRTSSGRIVRQRVDLAIYNRHEETSKKEDKNVKDKEKRKDSPQHATETNTTTTPRPTSLNPFRIPVNLLNFKQTQSTLVTRQAK</sequence>
<dbReference type="EMBL" id="CACRXK020007433">
    <property type="protein sequence ID" value="CAB4012228.1"/>
    <property type="molecule type" value="Genomic_DNA"/>
</dbReference>
<accession>A0A6S7JMX5</accession>
<name>A0A6S7JMX5_PARCT</name>
<feature type="compositionally biased region" description="Basic and acidic residues" evidence="1">
    <location>
        <begin position="81"/>
        <end position="95"/>
    </location>
</feature>
<keyword evidence="3" id="KW-1185">Reference proteome</keyword>
<feature type="compositionally biased region" description="Low complexity" evidence="1">
    <location>
        <begin position="117"/>
        <end position="131"/>
    </location>
</feature>
<dbReference type="PANTHER" id="PTHR15132">
    <property type="entry name" value="SNRNA-ACTIVATING PROTEIN COMPLEX SUBUNIT 2"/>
    <property type="match status" value="1"/>
</dbReference>
<dbReference type="PANTHER" id="PTHR15132:SF1">
    <property type="entry name" value="SNRNA-ACTIVATING PROTEIN COMPLEX SUBUNIT 2"/>
    <property type="match status" value="1"/>
</dbReference>